<dbReference type="PANTHER" id="PTHR17630:SF55">
    <property type="entry name" value="DIENELACTONE HYDROLASE FAMILY PROTEIN (AFU_ORTHOLOGUE AFUA_1G01900)"/>
    <property type="match status" value="1"/>
</dbReference>
<evidence type="ECO:0000313" key="3">
    <source>
        <dbReference type="Proteomes" id="UP000033540"/>
    </source>
</evidence>
<dbReference type="EMBL" id="JZEE01000359">
    <property type="protein sequence ID" value="KJK65654.1"/>
    <property type="molecule type" value="Genomic_DNA"/>
</dbReference>
<gene>
    <name evidence="2" type="ORF">P875_00010068</name>
</gene>
<dbReference type="GO" id="GO:0016787">
    <property type="term" value="F:hydrolase activity"/>
    <property type="evidence" value="ECO:0007669"/>
    <property type="project" value="InterPro"/>
</dbReference>
<dbReference type="AlphaFoldDB" id="A0A0F0ICY2"/>
<evidence type="ECO:0000313" key="2">
    <source>
        <dbReference type="EMBL" id="KJK65654.1"/>
    </source>
</evidence>
<reference evidence="2 3" key="1">
    <citation type="submission" date="2015-02" db="EMBL/GenBank/DDBJ databases">
        <title>Draft genome sequence of Aspergillus parasiticus SU-1.</title>
        <authorList>
            <person name="Yu J."/>
            <person name="Fedorova N."/>
            <person name="Yin Y."/>
            <person name="Losada L."/>
            <person name="Zafar N."/>
            <person name="Taujale R."/>
            <person name="Ehrlich K.C."/>
            <person name="Bhatnagar D."/>
            <person name="Cleveland T.E."/>
            <person name="Bennett J.W."/>
            <person name="Nierman W.C."/>
        </authorList>
    </citation>
    <scope>NUCLEOTIDE SEQUENCE [LARGE SCALE GENOMIC DNA]</scope>
    <source>
        <strain evidence="3">ATCC 56775 / NRRL 5862 / SRRC 143 / SU-1</strain>
    </source>
</reference>
<dbReference type="InterPro" id="IPR029058">
    <property type="entry name" value="AB_hydrolase_fold"/>
</dbReference>
<proteinExistence type="predicted"/>
<dbReference type="Proteomes" id="UP000033540">
    <property type="component" value="Unassembled WGS sequence"/>
</dbReference>
<dbReference type="PANTHER" id="PTHR17630">
    <property type="entry name" value="DIENELACTONE HYDROLASE"/>
    <property type="match status" value="1"/>
</dbReference>
<organism evidence="2 3">
    <name type="scientific">Aspergillus parasiticus (strain ATCC 56775 / NRRL 5862 / SRRC 143 / SU-1)</name>
    <dbReference type="NCBI Taxonomy" id="1403190"/>
    <lineage>
        <taxon>Eukaryota</taxon>
        <taxon>Fungi</taxon>
        <taxon>Dikarya</taxon>
        <taxon>Ascomycota</taxon>
        <taxon>Pezizomycotina</taxon>
        <taxon>Eurotiomycetes</taxon>
        <taxon>Eurotiomycetidae</taxon>
        <taxon>Eurotiales</taxon>
        <taxon>Aspergillaceae</taxon>
        <taxon>Aspergillus</taxon>
        <taxon>Aspergillus subgen. Circumdati</taxon>
    </lineage>
</organism>
<accession>A0A0F0ICY2</accession>
<protein>
    <recommendedName>
        <fullName evidence="1">Dienelactone hydrolase domain-containing protein</fullName>
    </recommendedName>
</protein>
<name>A0A0F0ICY2_ASPPU</name>
<dbReference type="STRING" id="1403190.A0A0F0ICY2"/>
<dbReference type="SUPFAM" id="SSF53474">
    <property type="entry name" value="alpha/beta-Hydrolases"/>
    <property type="match status" value="1"/>
</dbReference>
<comment type="caution">
    <text evidence="2">The sequence shown here is derived from an EMBL/GenBank/DDBJ whole genome shotgun (WGS) entry which is preliminary data.</text>
</comment>
<dbReference type="InterPro" id="IPR002925">
    <property type="entry name" value="Dienelactn_hydro"/>
</dbReference>
<dbReference type="Gene3D" id="3.40.50.1820">
    <property type="entry name" value="alpha/beta hydrolase"/>
    <property type="match status" value="1"/>
</dbReference>
<dbReference type="Pfam" id="PF01738">
    <property type="entry name" value="DLH"/>
    <property type="match status" value="1"/>
</dbReference>
<sequence>MGDCCLKGFRWNGKPAGRETTLAGMSCYTVGTNSSVAILLLHDLFGWTFPNTRLLSDHLAEEVGCTVYVPDLFGGESLPPDVLLDESRWNELDLPGFLSRNTKDIRETDIFNCAKALREEHKYSSIGAIGFCFGGWAVFRLGAKDVRLVDCISTAHPTFLEQKEISDIGVPVQIIAPEHDPQFTEELKAFSNTVIPKLGVPYDYQYFPSLTHGFATRGNPNDKDEIAGMERAKNAAVLWFRQWLHKTSTAN</sequence>
<feature type="domain" description="Dienelactone hydrolase" evidence="1">
    <location>
        <begin position="35"/>
        <end position="243"/>
    </location>
</feature>
<evidence type="ECO:0000259" key="1">
    <source>
        <dbReference type="Pfam" id="PF01738"/>
    </source>
</evidence>
<dbReference type="OrthoDB" id="10019231at2759"/>